<dbReference type="SUPFAM" id="SSF52540">
    <property type="entry name" value="P-loop containing nucleoside triphosphate hydrolases"/>
    <property type="match status" value="2"/>
</dbReference>
<dbReference type="CDD" id="cd18793">
    <property type="entry name" value="SF2_C_SNF"/>
    <property type="match status" value="1"/>
</dbReference>
<dbReference type="Gene3D" id="3.30.360.80">
    <property type="match status" value="1"/>
</dbReference>
<dbReference type="Gene3D" id="3.40.50.300">
    <property type="entry name" value="P-loop containing nucleotide triphosphate hydrolases"/>
    <property type="match status" value="1"/>
</dbReference>
<dbReference type="EMBL" id="JBHEGD010000001">
    <property type="protein sequence ID" value="MFH6598319.1"/>
    <property type="molecule type" value="Genomic_DNA"/>
</dbReference>
<protein>
    <recommendedName>
        <fullName evidence="9">RNA polymerase-associated protein RapA</fullName>
        <ecNumber evidence="9">3.6.4.-</ecNumber>
    </recommendedName>
    <alternativeName>
        <fullName evidence="9">ATP-dependent helicase HepA</fullName>
    </alternativeName>
</protein>
<dbReference type="Gene3D" id="3.40.50.10810">
    <property type="entry name" value="Tandem AAA-ATPase domain"/>
    <property type="match status" value="1"/>
</dbReference>
<evidence type="ECO:0000256" key="8">
    <source>
        <dbReference type="ARBA" id="ARBA00023163"/>
    </source>
</evidence>
<dbReference type="InterPro" id="IPR057342">
    <property type="entry name" value="DEXDc_RapA"/>
</dbReference>
<comment type="caution">
    <text evidence="13">The sequence shown here is derived from an EMBL/GenBank/DDBJ whole genome shotgun (WGS) entry which is preliminary data.</text>
</comment>
<evidence type="ECO:0000256" key="1">
    <source>
        <dbReference type="ARBA" id="ARBA00022741"/>
    </source>
</evidence>
<evidence type="ECO:0000256" key="3">
    <source>
        <dbReference type="ARBA" id="ARBA00022806"/>
    </source>
</evidence>
<comment type="function">
    <text evidence="9">Transcription regulator that activates transcription by stimulating RNA polymerase (RNAP) recycling in case of stress conditions such as supercoiled DNA or high salt concentrations. Probably acts by releasing the RNAP, when it is trapped or immobilized on tightly supercoiled DNA. Does not activate transcription on linear DNA. Probably not involved in DNA repair.</text>
</comment>
<evidence type="ECO:0000256" key="7">
    <source>
        <dbReference type="ARBA" id="ARBA00023159"/>
    </source>
</evidence>
<dbReference type="Gene3D" id="6.10.140.2230">
    <property type="match status" value="1"/>
</dbReference>
<dbReference type="Pfam" id="PF00176">
    <property type="entry name" value="SNF2-rel_dom"/>
    <property type="match status" value="1"/>
</dbReference>
<evidence type="ECO:0000256" key="10">
    <source>
        <dbReference type="SAM" id="Coils"/>
    </source>
</evidence>
<dbReference type="InterPro" id="IPR040765">
    <property type="entry name" value="Tudor_1_RapA"/>
</dbReference>
<dbReference type="Pfam" id="PF18337">
    <property type="entry name" value="Tudor_RapA"/>
    <property type="match status" value="1"/>
</dbReference>
<feature type="binding site" evidence="9">
    <location>
        <begin position="176"/>
        <end position="183"/>
    </location>
    <ligand>
        <name>ATP</name>
        <dbReference type="ChEBI" id="CHEBI:30616"/>
    </ligand>
</feature>
<evidence type="ECO:0000256" key="5">
    <source>
        <dbReference type="ARBA" id="ARBA00023015"/>
    </source>
</evidence>
<dbReference type="InterPro" id="IPR022737">
    <property type="entry name" value="RapA_C"/>
</dbReference>
<keyword evidence="14" id="KW-1185">Reference proteome</keyword>
<dbReference type="PANTHER" id="PTHR45766">
    <property type="entry name" value="DNA ANNEALING HELICASE AND ENDONUCLEASE ZRANB3 FAMILY MEMBER"/>
    <property type="match status" value="1"/>
</dbReference>
<reference evidence="13 14" key="1">
    <citation type="submission" date="2024-09" db="EMBL/GenBank/DDBJ databases">
        <title>Elucidation of the Bokeelamides from Bacteria Associated with Moon Snail Egg Collars.</title>
        <authorList>
            <person name="Campbell R."/>
            <person name="Piedl K."/>
            <person name="Mevers E."/>
        </authorList>
    </citation>
    <scope>NUCLEOTIDE SEQUENCE [LARGE SCALE GENOMIC DNA]</scope>
    <source>
        <strain evidence="13 14">EM133</strain>
    </source>
</reference>
<keyword evidence="6 9" id="KW-0238">DNA-binding</keyword>
<evidence type="ECO:0000256" key="2">
    <source>
        <dbReference type="ARBA" id="ARBA00022801"/>
    </source>
</evidence>
<dbReference type="InterPro" id="IPR023949">
    <property type="entry name" value="Helicase_RapA"/>
</dbReference>
<evidence type="ECO:0000256" key="9">
    <source>
        <dbReference type="HAMAP-Rule" id="MF_01821"/>
    </source>
</evidence>
<dbReference type="Pfam" id="PF12137">
    <property type="entry name" value="RapA_C"/>
    <property type="match status" value="1"/>
</dbReference>
<gene>
    <name evidence="9 13" type="primary">rapA</name>
    <name evidence="13" type="ORF">ACEVAQ_06305</name>
</gene>
<dbReference type="Pfam" id="PF00271">
    <property type="entry name" value="Helicase_C"/>
    <property type="match status" value="1"/>
</dbReference>
<dbReference type="Proteomes" id="UP001609932">
    <property type="component" value="Unassembled WGS sequence"/>
</dbReference>
<dbReference type="NCBIfam" id="NF003426">
    <property type="entry name" value="PRK04914.1"/>
    <property type="match status" value="1"/>
</dbReference>
<dbReference type="CDD" id="cd18011">
    <property type="entry name" value="DEXDc_RapA"/>
    <property type="match status" value="1"/>
</dbReference>
<keyword evidence="5 9" id="KW-0805">Transcription regulation</keyword>
<dbReference type="PANTHER" id="PTHR45766:SF6">
    <property type="entry name" value="SWI_SNF-RELATED MATRIX-ASSOCIATED ACTIN-DEPENDENT REGULATOR OF CHROMATIN SUBFAMILY A-LIKE PROTEIN 1"/>
    <property type="match status" value="1"/>
</dbReference>
<dbReference type="InterPro" id="IPR049730">
    <property type="entry name" value="SNF2/RAD54-like_C"/>
</dbReference>
<evidence type="ECO:0000256" key="4">
    <source>
        <dbReference type="ARBA" id="ARBA00022840"/>
    </source>
</evidence>
<dbReference type="RefSeq" id="WP_395272458.1">
    <property type="nucleotide sequence ID" value="NZ_JBHEGD010000001.1"/>
</dbReference>
<proteinExistence type="inferred from homology"/>
<keyword evidence="7 9" id="KW-0010">Activator</keyword>
<keyword evidence="4 9" id="KW-0067">ATP-binding</keyword>
<evidence type="ECO:0000259" key="11">
    <source>
        <dbReference type="PROSITE" id="PS51192"/>
    </source>
</evidence>
<evidence type="ECO:0000313" key="14">
    <source>
        <dbReference type="Proteomes" id="UP001609932"/>
    </source>
</evidence>
<keyword evidence="3 9" id="KW-0347">Helicase</keyword>
<dbReference type="Gene3D" id="2.30.30.140">
    <property type="match status" value="1"/>
</dbReference>
<dbReference type="EC" id="3.6.4.-" evidence="9"/>
<dbReference type="SMART" id="SM00490">
    <property type="entry name" value="HELICc"/>
    <property type="match status" value="1"/>
</dbReference>
<dbReference type="InterPro" id="IPR038718">
    <property type="entry name" value="SNF2-like_sf"/>
</dbReference>
<feature type="domain" description="Helicase ATP-binding" evidence="11">
    <location>
        <begin position="163"/>
        <end position="331"/>
    </location>
</feature>
<dbReference type="HAMAP" id="MF_01821">
    <property type="entry name" value="Helicase_RapA"/>
    <property type="match status" value="1"/>
</dbReference>
<dbReference type="Gene3D" id="2.30.30.930">
    <property type="match status" value="1"/>
</dbReference>
<comment type="similarity">
    <text evidence="9">Belongs to the SNF2/RAD54 helicase family. RapA subfamily.</text>
</comment>
<name>A0ABW7M9R1_9GAMM</name>
<organism evidence="13 14">
    <name type="scientific">Ectopseudomonas khazarica</name>
    <dbReference type="NCBI Taxonomy" id="2502979"/>
    <lineage>
        <taxon>Bacteria</taxon>
        <taxon>Pseudomonadati</taxon>
        <taxon>Pseudomonadota</taxon>
        <taxon>Gammaproteobacteria</taxon>
        <taxon>Pseudomonadales</taxon>
        <taxon>Pseudomonadaceae</taxon>
        <taxon>Ectopseudomonas</taxon>
    </lineage>
</organism>
<sequence length="947" mass="106537">MAQYQPGQRWISDSEAELGLGTILTEEGRLLTVLYPATGETRQYATRNAPLTRVRFAPGDEITHFEGWKLTVQEVEDIDGLLVYHGLNAQHQPVTMPETQLSNFIQFRLASDRLFAGQIDPLSWFALRYHSLEHNSRLLQSSLWGLGGARAQPIAHQLHIAREVADRIAPRVLLADEVGLGKTIEAGLVIHRQLLSGRAGRVLILVPENLQHQWLVEMRRRFNLDVALFDAERFMESDASNPFEDCQLALVALEWLKDDEKAQDALFAAGWDLLVVDEAHHLVWHPERVSPEYALVEQLAEVIPGVLLLTATPEQLGQDSHFARLRLLDPNRFHDLEAFRAESSQYRPVAEAVQELLDQDSLSAQARDAIGGFLGDEGRELLDAIDGGDDEARARLVRELLDRHGTGRLLFRNTRAAVQGFPERELHAYPLPSPDEYLELPLGEHAELYPEVSYQAQDEIDDEQRWWRIDPRVEWLIDNLKMLKKFKVLVICAHAETALDLEDALRVRSGIPATVFHEGMSILERDRAAAYFADEEFGAQVLICSEIGSEGRNFQFAHHLVLFDLPAHPDLLEQRIGRLDRIGQKHRIQVHVPYLENSPQERLFQWYHQALNAFLATCPTGNALQHQFGPRLLPMLENADDGEWQQLVDEATAERIRLEGELHSGRDRLLELNSGGAGEGESLVEAILEQDDQFTLPIYMEELFNAFGIDSEDHSDNALILRPSEKMLDASFPLGDDEAVTVTYDRDQALAREDMQFLTWEHPMVQGGMDLVLSGSMGNTAVALIKNKALKPGTVLLELLYVSEVVGPRKLQLGRFLPPAALRCLLDANGNDLAPKVGFETLNDQLESVPRASSNKFVQAQRDVLAKQINDAEAKIMPRHVERVAEAKRRLVAELDEELARLVALSAVNPNVRDSEVAALREQREQSLAMFDKAALRLEAIRVLVAG</sequence>
<evidence type="ECO:0000259" key="12">
    <source>
        <dbReference type="PROSITE" id="PS51194"/>
    </source>
</evidence>
<dbReference type="Pfam" id="PF18339">
    <property type="entry name" value="Tudor_1_RapA"/>
    <property type="match status" value="1"/>
</dbReference>
<dbReference type="InterPro" id="IPR014001">
    <property type="entry name" value="Helicase_ATP-bd"/>
</dbReference>
<feature type="domain" description="Helicase C-terminal" evidence="12">
    <location>
        <begin position="472"/>
        <end position="626"/>
    </location>
</feature>
<dbReference type="PROSITE" id="PS51194">
    <property type="entry name" value="HELICASE_CTER"/>
    <property type="match status" value="1"/>
</dbReference>
<feature type="short sequence motif" description="DEAH box" evidence="9">
    <location>
        <begin position="277"/>
        <end position="280"/>
    </location>
</feature>
<comment type="subunit">
    <text evidence="9">Interacts with the RNAP. Has a higher affinity for the core RNAP than for the holoenzyme. Its ATPase activity is stimulated by binding to RNAP.</text>
</comment>
<dbReference type="Gene3D" id="6.10.140.1500">
    <property type="match status" value="1"/>
</dbReference>
<dbReference type="InterPro" id="IPR027417">
    <property type="entry name" value="P-loop_NTPase"/>
</dbReference>
<dbReference type="InterPro" id="IPR000330">
    <property type="entry name" value="SNF2_N"/>
</dbReference>
<keyword evidence="10" id="KW-0175">Coiled coil</keyword>
<dbReference type="InterPro" id="IPR040766">
    <property type="entry name" value="Tudor_2_RapA"/>
</dbReference>
<evidence type="ECO:0000256" key="6">
    <source>
        <dbReference type="ARBA" id="ARBA00023125"/>
    </source>
</evidence>
<accession>A0ABW7M9R1</accession>
<evidence type="ECO:0000313" key="13">
    <source>
        <dbReference type="EMBL" id="MFH6598319.1"/>
    </source>
</evidence>
<dbReference type="SMART" id="SM00487">
    <property type="entry name" value="DEXDc"/>
    <property type="match status" value="1"/>
</dbReference>
<keyword evidence="8 9" id="KW-0804">Transcription</keyword>
<feature type="coiled-coil region" evidence="10">
    <location>
        <begin position="855"/>
        <end position="905"/>
    </location>
</feature>
<dbReference type="PROSITE" id="PS51192">
    <property type="entry name" value="HELICASE_ATP_BIND_1"/>
    <property type="match status" value="1"/>
</dbReference>
<keyword evidence="1 9" id="KW-0547">Nucleotide-binding</keyword>
<keyword evidence="2 9" id="KW-0378">Hydrolase</keyword>
<dbReference type="InterPro" id="IPR001650">
    <property type="entry name" value="Helicase_C-like"/>
</dbReference>